<evidence type="ECO:0000313" key="3">
    <source>
        <dbReference type="Proteomes" id="UP000186601"/>
    </source>
</evidence>
<dbReference type="OrthoDB" id="2803003at2759"/>
<feature type="region of interest" description="Disordered" evidence="1">
    <location>
        <begin position="83"/>
        <end position="118"/>
    </location>
</feature>
<keyword evidence="3" id="KW-1185">Reference proteome</keyword>
<comment type="caution">
    <text evidence="2">The sequence shown here is derived from an EMBL/GenBank/DDBJ whole genome shotgun (WGS) entry which is preliminary data.</text>
</comment>
<evidence type="ECO:0000256" key="1">
    <source>
        <dbReference type="SAM" id="MobiDB-lite"/>
    </source>
</evidence>
<dbReference type="EMBL" id="MLYV02000194">
    <property type="protein sequence ID" value="PSS32151.1"/>
    <property type="molecule type" value="Genomic_DNA"/>
</dbReference>
<sequence length="550" mass="61400">MVDTRTSNATAHPGQVQIAGRRKHRTAAQMKVVREAEEAGKVLEVEKSAKQDLLMHRIAELENKLVEGRAVARPPSPIRANLVIQNSGKGGPSASRNAAKNPQTPAHQAQSAQPYPLSQPRTRYTCAEIATIHAALSTPTRKGAGGEGKMLIIPGQHGNKRAKPPPHSGFCEGYVASSSSKGKGVQVDKVRTEGISSTQSTGSLQANNNESDSAIKDFNDFSDGEFNEGAAVKVEEEAIVISSDDDREGGNNVPGWQLLFGHCMTTEVMVHILDNQLSEVSELDEIRPWPRLADREAARKSVHSDLPIPYDQHKRFTKVFIRRVLRWLGEQPATFNTAYIDFLYPMQDAWNLTFPDYPHQIDLRGATYDITLQKTYDWRSAIGRSAIEIVTAYFQKRTDLLTDIDRAIWVEEMVKKGNKLPFVYARTEKMPDGIIERAITGFRTGQLAKQHKRFGFLYWGKTSLRYLHNTETRIKYRTWQIIVIRSHRSVAPASAHAEFTDITNKLPDADDDDYVLDDYTDDEWEGKDGGKIGTAMVVDAEEGEERTANG</sequence>
<dbReference type="Proteomes" id="UP000186601">
    <property type="component" value="Unassembled WGS sequence"/>
</dbReference>
<proteinExistence type="predicted"/>
<dbReference type="AlphaFoldDB" id="A0A2R6RQ51"/>
<organism evidence="2 3">
    <name type="scientific">Hermanssonia centrifuga</name>
    <dbReference type="NCBI Taxonomy" id="98765"/>
    <lineage>
        <taxon>Eukaryota</taxon>
        <taxon>Fungi</taxon>
        <taxon>Dikarya</taxon>
        <taxon>Basidiomycota</taxon>
        <taxon>Agaricomycotina</taxon>
        <taxon>Agaricomycetes</taxon>
        <taxon>Polyporales</taxon>
        <taxon>Meruliaceae</taxon>
        <taxon>Hermanssonia</taxon>
    </lineage>
</organism>
<feature type="compositionally biased region" description="Polar residues" evidence="1">
    <location>
        <begin position="194"/>
        <end position="212"/>
    </location>
</feature>
<gene>
    <name evidence="2" type="ORF">PHLCEN_2v2084</name>
</gene>
<feature type="compositionally biased region" description="Polar residues" evidence="1">
    <location>
        <begin position="94"/>
        <end position="113"/>
    </location>
</feature>
<feature type="region of interest" description="Disordered" evidence="1">
    <location>
        <begin position="1"/>
        <end position="24"/>
    </location>
</feature>
<feature type="compositionally biased region" description="Polar residues" evidence="1">
    <location>
        <begin position="1"/>
        <end position="10"/>
    </location>
</feature>
<feature type="region of interest" description="Disordered" evidence="1">
    <location>
        <begin position="138"/>
        <end position="220"/>
    </location>
</feature>
<accession>A0A2R6RQ51</accession>
<name>A0A2R6RQ51_9APHY</name>
<reference evidence="2 3" key="1">
    <citation type="submission" date="2018-02" db="EMBL/GenBank/DDBJ databases">
        <title>Genome sequence of the basidiomycete white-rot fungus Phlebia centrifuga.</title>
        <authorList>
            <person name="Granchi Z."/>
            <person name="Peng M."/>
            <person name="de Vries R.P."/>
            <person name="Hilden K."/>
            <person name="Makela M.R."/>
            <person name="Grigoriev I."/>
            <person name="Riley R."/>
        </authorList>
    </citation>
    <scope>NUCLEOTIDE SEQUENCE [LARGE SCALE GENOMIC DNA]</scope>
    <source>
        <strain evidence="2 3">FBCC195</strain>
    </source>
</reference>
<evidence type="ECO:0000313" key="2">
    <source>
        <dbReference type="EMBL" id="PSS32151.1"/>
    </source>
</evidence>
<protein>
    <submittedName>
        <fullName evidence="2">Uncharacterized protein</fullName>
    </submittedName>
</protein>